<organism evidence="1 2">
    <name type="scientific">Parabacteroides merdae CL03T12C32</name>
    <dbReference type="NCBI Taxonomy" id="999420"/>
    <lineage>
        <taxon>Bacteria</taxon>
        <taxon>Pseudomonadati</taxon>
        <taxon>Bacteroidota</taxon>
        <taxon>Bacteroidia</taxon>
        <taxon>Bacteroidales</taxon>
        <taxon>Tannerellaceae</taxon>
        <taxon>Parabacteroides</taxon>
    </lineage>
</organism>
<proteinExistence type="predicted"/>
<reference evidence="1 2" key="1">
    <citation type="submission" date="2012-02" db="EMBL/GenBank/DDBJ databases">
        <title>The Genome Sequence of Parabacteroides merdae CL03T12C32.</title>
        <authorList>
            <consortium name="The Broad Institute Genome Sequencing Platform"/>
            <person name="Earl A."/>
            <person name="Ward D."/>
            <person name="Feldgarden M."/>
            <person name="Gevers D."/>
            <person name="Zitomersky N.L."/>
            <person name="Coyne M.J."/>
            <person name="Comstock L.E."/>
            <person name="Young S.K."/>
            <person name="Zeng Q."/>
            <person name="Gargeya S."/>
            <person name="Fitzgerald M."/>
            <person name="Haas B."/>
            <person name="Abouelleil A."/>
            <person name="Alvarado L."/>
            <person name="Arachchi H.M."/>
            <person name="Berlin A."/>
            <person name="Chapman S.B."/>
            <person name="Gearin G."/>
            <person name="Goldberg J."/>
            <person name="Griggs A."/>
            <person name="Gujja S."/>
            <person name="Hansen M."/>
            <person name="Heiman D."/>
            <person name="Howarth C."/>
            <person name="Larimer J."/>
            <person name="Lui A."/>
            <person name="MacDonald P.J.P."/>
            <person name="McCowen C."/>
            <person name="Montmayeur A."/>
            <person name="Murphy C."/>
            <person name="Neiman D."/>
            <person name="Pearson M."/>
            <person name="Priest M."/>
            <person name="Roberts A."/>
            <person name="Saif S."/>
            <person name="Shea T."/>
            <person name="Sisk P."/>
            <person name="Stolte C."/>
            <person name="Sykes S."/>
            <person name="Wortman J."/>
            <person name="Nusbaum C."/>
            <person name="Birren B."/>
        </authorList>
    </citation>
    <scope>NUCLEOTIDE SEQUENCE [LARGE SCALE GENOMIC DNA]</scope>
    <source>
        <strain evidence="1 2">CL03T12C32</strain>
    </source>
</reference>
<protein>
    <submittedName>
        <fullName evidence="1">Uncharacterized protein</fullName>
    </submittedName>
</protein>
<evidence type="ECO:0000313" key="2">
    <source>
        <dbReference type="Proteomes" id="UP000006271"/>
    </source>
</evidence>
<dbReference type="AlphaFoldDB" id="K6AGU2"/>
<gene>
    <name evidence="1" type="ORF">HMPREF1060_00985</name>
</gene>
<accession>K6AGU2</accession>
<evidence type="ECO:0000313" key="1">
    <source>
        <dbReference type="EMBL" id="EKN14963.1"/>
    </source>
</evidence>
<sequence length="153" mass="17419">MGVRPGMDPPDAHFFLSHSIGGTNRFPCLFVCHSHRSTCQREFRVPIRTISSSTLSGEFTVPERSKKRMVTPACQWKCRLQFLARNTGKDRIRLLARPVELSAQHTPEMHVSFNVSHFLAPYGTDAVLWIITIHHKYVISVQIMKIAGNQYGK</sequence>
<dbReference type="EMBL" id="AGZQ01000005">
    <property type="protein sequence ID" value="EKN14963.1"/>
    <property type="molecule type" value="Genomic_DNA"/>
</dbReference>
<name>K6AGU2_9BACT</name>
<dbReference type="Proteomes" id="UP000006271">
    <property type="component" value="Unassembled WGS sequence"/>
</dbReference>
<comment type="caution">
    <text evidence="1">The sequence shown here is derived from an EMBL/GenBank/DDBJ whole genome shotgun (WGS) entry which is preliminary data.</text>
</comment>
<dbReference type="HOGENOM" id="CLU_1711490_0_0_10"/>